<dbReference type="NCBIfam" id="TIGR00135">
    <property type="entry name" value="gatC"/>
    <property type="match status" value="1"/>
</dbReference>
<dbReference type="Pfam" id="PF02686">
    <property type="entry name" value="GatC"/>
    <property type="match status" value="1"/>
</dbReference>
<organism evidence="2 3">
    <name type="scientific">Quadrisphaera granulorum</name>
    <dbReference type="NCBI Taxonomy" id="317664"/>
    <lineage>
        <taxon>Bacteria</taxon>
        <taxon>Bacillati</taxon>
        <taxon>Actinomycetota</taxon>
        <taxon>Actinomycetes</taxon>
        <taxon>Kineosporiales</taxon>
        <taxon>Kineosporiaceae</taxon>
        <taxon>Quadrisphaera</taxon>
    </lineage>
</organism>
<dbReference type="GO" id="GO:0006412">
    <property type="term" value="P:translation"/>
    <property type="evidence" value="ECO:0007669"/>
    <property type="project" value="UniProtKB-UniRule"/>
</dbReference>
<dbReference type="EC" id="6.3.5.-" evidence="1"/>
<proteinExistence type="inferred from homology"/>
<comment type="function">
    <text evidence="1">Allows the formation of correctly charged Asn-tRNA(Asn) or Gln-tRNA(Gln) through the transamidation of misacylated Asp-tRNA(Asn) or Glu-tRNA(Gln) in organisms which lack either or both of asparaginyl-tRNA or glutaminyl-tRNA synthetases. The reaction takes place in the presence of glutamine and ATP through an activated phospho-Asp-tRNA(Asn) or phospho-Glu-tRNA(Gln).</text>
</comment>
<keyword evidence="1" id="KW-0547">Nucleotide-binding</keyword>
<dbReference type="SUPFAM" id="SSF141000">
    <property type="entry name" value="Glu-tRNAGln amidotransferase C subunit"/>
    <property type="match status" value="1"/>
</dbReference>
<dbReference type="GO" id="GO:0050567">
    <property type="term" value="F:glutaminyl-tRNA synthase (glutamine-hydrolyzing) activity"/>
    <property type="evidence" value="ECO:0007669"/>
    <property type="project" value="UniProtKB-UniRule"/>
</dbReference>
<name>A0A316AG40_9ACTN</name>
<keyword evidence="2" id="KW-0808">Transferase</keyword>
<dbReference type="InterPro" id="IPR003837">
    <property type="entry name" value="GatC"/>
</dbReference>
<dbReference type="GO" id="GO:0016740">
    <property type="term" value="F:transferase activity"/>
    <property type="evidence" value="ECO:0007669"/>
    <property type="project" value="UniProtKB-KW"/>
</dbReference>
<accession>A0A316AG40</accession>
<keyword evidence="1" id="KW-0436">Ligase</keyword>
<dbReference type="GO" id="GO:0006450">
    <property type="term" value="P:regulation of translational fidelity"/>
    <property type="evidence" value="ECO:0007669"/>
    <property type="project" value="InterPro"/>
</dbReference>
<comment type="caution">
    <text evidence="2">The sequence shown here is derived from an EMBL/GenBank/DDBJ whole genome shotgun (WGS) entry which is preliminary data.</text>
</comment>
<dbReference type="InterPro" id="IPR036113">
    <property type="entry name" value="Asp/Glu-ADT_sf_sub_c"/>
</dbReference>
<evidence type="ECO:0000313" key="2">
    <source>
        <dbReference type="EMBL" id="PWJ56319.1"/>
    </source>
</evidence>
<protein>
    <recommendedName>
        <fullName evidence="1">Aspartyl/glutamyl-tRNA(Asn/Gln) amidotransferase subunit C</fullName>
        <shortName evidence="1">Asp/Glu-ADT subunit C</shortName>
        <ecNumber evidence="1">6.3.5.-</ecNumber>
    </recommendedName>
</protein>
<dbReference type="Gene3D" id="1.10.20.60">
    <property type="entry name" value="Glu-tRNAGln amidotransferase C subunit, N-terminal domain"/>
    <property type="match status" value="1"/>
</dbReference>
<dbReference type="AlphaFoldDB" id="A0A316AG40"/>
<keyword evidence="3" id="KW-1185">Reference proteome</keyword>
<reference evidence="2 3" key="1">
    <citation type="submission" date="2018-03" db="EMBL/GenBank/DDBJ databases">
        <title>Genomic Encyclopedia of Archaeal and Bacterial Type Strains, Phase II (KMG-II): from individual species to whole genera.</title>
        <authorList>
            <person name="Goeker M."/>
        </authorList>
    </citation>
    <scope>NUCLEOTIDE SEQUENCE [LARGE SCALE GENOMIC DNA]</scope>
    <source>
        <strain evidence="2 3">DSM 44889</strain>
    </source>
</reference>
<comment type="similarity">
    <text evidence="1">Belongs to the GatC family.</text>
</comment>
<comment type="catalytic activity">
    <reaction evidence="1">
        <text>L-aspartyl-tRNA(Asn) + L-glutamine + ATP + H2O = L-asparaginyl-tRNA(Asn) + L-glutamate + ADP + phosphate + 2 H(+)</text>
        <dbReference type="Rhea" id="RHEA:14513"/>
        <dbReference type="Rhea" id="RHEA-COMP:9674"/>
        <dbReference type="Rhea" id="RHEA-COMP:9677"/>
        <dbReference type="ChEBI" id="CHEBI:15377"/>
        <dbReference type="ChEBI" id="CHEBI:15378"/>
        <dbReference type="ChEBI" id="CHEBI:29985"/>
        <dbReference type="ChEBI" id="CHEBI:30616"/>
        <dbReference type="ChEBI" id="CHEBI:43474"/>
        <dbReference type="ChEBI" id="CHEBI:58359"/>
        <dbReference type="ChEBI" id="CHEBI:78515"/>
        <dbReference type="ChEBI" id="CHEBI:78516"/>
        <dbReference type="ChEBI" id="CHEBI:456216"/>
    </reaction>
</comment>
<evidence type="ECO:0000313" key="3">
    <source>
        <dbReference type="Proteomes" id="UP000245469"/>
    </source>
</evidence>
<keyword evidence="1" id="KW-0648">Protein biosynthesis</keyword>
<dbReference type="GO" id="GO:0005524">
    <property type="term" value="F:ATP binding"/>
    <property type="evidence" value="ECO:0007669"/>
    <property type="project" value="UniProtKB-KW"/>
</dbReference>
<dbReference type="RefSeq" id="WP_109772495.1">
    <property type="nucleotide sequence ID" value="NZ_QGDQ01000001.1"/>
</dbReference>
<comment type="subunit">
    <text evidence="1">Heterotrimer of A, B and C subunits.</text>
</comment>
<dbReference type="GO" id="GO:0050566">
    <property type="term" value="F:asparaginyl-tRNA synthase (glutamine-hydrolyzing) activity"/>
    <property type="evidence" value="ECO:0007669"/>
    <property type="project" value="RHEA"/>
</dbReference>
<keyword evidence="1" id="KW-0067">ATP-binding</keyword>
<gene>
    <name evidence="1" type="primary">gatC</name>
    <name evidence="2" type="ORF">BXY45_101295</name>
</gene>
<evidence type="ECO:0000256" key="1">
    <source>
        <dbReference type="HAMAP-Rule" id="MF_00122"/>
    </source>
</evidence>
<dbReference type="Proteomes" id="UP000245469">
    <property type="component" value="Unassembled WGS sequence"/>
</dbReference>
<dbReference type="OrthoDB" id="5295223at2"/>
<sequence length="106" mass="11000">MPALPREEVAHLARLARIDMPDAELDHLADQLTAIVDAVASVTGAVAAAERATGEPVPATSHPVPLTNVTRPDVVHGVLTAADALAAAPEAEDDKFRVPRILGEDA</sequence>
<comment type="catalytic activity">
    <reaction evidence="1">
        <text>L-glutamyl-tRNA(Gln) + L-glutamine + ATP + H2O = L-glutaminyl-tRNA(Gln) + L-glutamate + ADP + phosphate + H(+)</text>
        <dbReference type="Rhea" id="RHEA:17521"/>
        <dbReference type="Rhea" id="RHEA-COMP:9681"/>
        <dbReference type="Rhea" id="RHEA-COMP:9684"/>
        <dbReference type="ChEBI" id="CHEBI:15377"/>
        <dbReference type="ChEBI" id="CHEBI:15378"/>
        <dbReference type="ChEBI" id="CHEBI:29985"/>
        <dbReference type="ChEBI" id="CHEBI:30616"/>
        <dbReference type="ChEBI" id="CHEBI:43474"/>
        <dbReference type="ChEBI" id="CHEBI:58359"/>
        <dbReference type="ChEBI" id="CHEBI:78520"/>
        <dbReference type="ChEBI" id="CHEBI:78521"/>
        <dbReference type="ChEBI" id="CHEBI:456216"/>
    </reaction>
</comment>
<dbReference type="HAMAP" id="MF_00122">
    <property type="entry name" value="GatC"/>
    <property type="match status" value="1"/>
</dbReference>
<dbReference type="EMBL" id="QGDQ01000001">
    <property type="protein sequence ID" value="PWJ56319.1"/>
    <property type="molecule type" value="Genomic_DNA"/>
</dbReference>